<dbReference type="Proteomes" id="UP001065613">
    <property type="component" value="Chromosome"/>
</dbReference>
<sequence length="177" mass="19732">MNNSISSPFQRFSLLILGFVLVLGLLIGWIFLQSQSQSDTGESNGFFAGSVPENLGLTHQQLAPCPPTPNCVVSQNADASHQIAPLLYTGDRDQARERLLKVLSVVPRTSILVSNQDYIRAESRSRIFGFVDDLEFYLPVNQSQIEVRSSSRLGESDLGVNRRRLEQIRLAMQDLEP</sequence>
<evidence type="ECO:0000313" key="2">
    <source>
        <dbReference type="EMBL" id="UXE59155.1"/>
    </source>
</evidence>
<dbReference type="Pfam" id="PF07386">
    <property type="entry name" value="DUF1499"/>
    <property type="match status" value="1"/>
</dbReference>
<keyword evidence="1" id="KW-1133">Transmembrane helix</keyword>
<proteinExistence type="predicted"/>
<keyword evidence="1" id="KW-0472">Membrane</keyword>
<dbReference type="KEGG" id="wna:KA717_24935"/>
<gene>
    <name evidence="2" type="ORF">KA717_24935</name>
</gene>
<reference evidence="2" key="1">
    <citation type="submission" date="2021-04" db="EMBL/GenBank/DDBJ databases">
        <title>Genome sequence of Woronichinia naegeliana from Washington state freshwater lake bloom.</title>
        <authorList>
            <person name="Dreher T.W."/>
        </authorList>
    </citation>
    <scope>NUCLEOTIDE SEQUENCE</scope>
    <source>
        <strain evidence="2">WA131</strain>
    </source>
</reference>
<name>A0A977PV01_9CYAN</name>
<dbReference type="InterPro" id="IPR010865">
    <property type="entry name" value="DUF1499"/>
</dbReference>
<dbReference type="PANTHER" id="PTHR34801">
    <property type="entry name" value="EXPRESSED PROTEIN"/>
    <property type="match status" value="1"/>
</dbReference>
<accession>A0A977PV01</accession>
<organism evidence="2">
    <name type="scientific">Woronichinia naegeliana WA131</name>
    <dbReference type="NCBI Taxonomy" id="2824559"/>
    <lineage>
        <taxon>Bacteria</taxon>
        <taxon>Bacillati</taxon>
        <taxon>Cyanobacteriota</taxon>
        <taxon>Cyanophyceae</taxon>
        <taxon>Synechococcales</taxon>
        <taxon>Coelosphaeriaceae</taxon>
        <taxon>Woronichinia</taxon>
    </lineage>
</organism>
<dbReference type="PANTHER" id="PTHR34801:SF6">
    <property type="entry name" value="SLL1620 PROTEIN"/>
    <property type="match status" value="1"/>
</dbReference>
<feature type="transmembrane region" description="Helical" evidence="1">
    <location>
        <begin position="12"/>
        <end position="32"/>
    </location>
</feature>
<dbReference type="AlphaFoldDB" id="A0A977PV01"/>
<dbReference type="EMBL" id="CP073041">
    <property type="protein sequence ID" value="UXE59155.1"/>
    <property type="molecule type" value="Genomic_DNA"/>
</dbReference>
<keyword evidence="1" id="KW-0812">Transmembrane</keyword>
<evidence type="ECO:0000256" key="1">
    <source>
        <dbReference type="SAM" id="Phobius"/>
    </source>
</evidence>
<protein>
    <submittedName>
        <fullName evidence="2">DUF1499 domain-containing protein</fullName>
    </submittedName>
</protein>